<dbReference type="InterPro" id="IPR036291">
    <property type="entry name" value="NAD(P)-bd_dom_sf"/>
</dbReference>
<evidence type="ECO:0000256" key="5">
    <source>
        <dbReference type="ARBA" id="ARBA00048340"/>
    </source>
</evidence>
<evidence type="ECO:0000313" key="7">
    <source>
        <dbReference type="EMBL" id="JAC83636.1"/>
    </source>
</evidence>
<organism evidence="7">
    <name type="scientific">Tetraselmis sp. GSL018</name>
    <dbReference type="NCBI Taxonomy" id="582737"/>
    <lineage>
        <taxon>Eukaryota</taxon>
        <taxon>Viridiplantae</taxon>
        <taxon>Chlorophyta</taxon>
        <taxon>core chlorophytes</taxon>
        <taxon>Chlorodendrophyceae</taxon>
        <taxon>Chlorodendrales</taxon>
        <taxon>Chlorodendraceae</taxon>
        <taxon>Tetraselmis</taxon>
    </lineage>
</organism>
<dbReference type="InterPro" id="IPR002347">
    <property type="entry name" value="SDR_fam"/>
</dbReference>
<dbReference type="EMBL" id="GBEZ01001327">
    <property type="protein sequence ID" value="JAC83636.1"/>
    <property type="molecule type" value="Transcribed_RNA"/>
</dbReference>
<gene>
    <name evidence="7" type="primary">DECR2</name>
    <name evidence="7" type="ORF">TSPGSL018_2870</name>
</gene>
<sequence length="247" mass="25821">MSNSSPFHNSCLSGKVALISGGTSGIGFEIARQLGLHGAKVVVMGRRQDVLDEAVQALRTEKIEAQGVQGDVRSAEKCEESVRSAVAAFSRLDILVNCAAGNFLATAESLSTKGFRTVMEIDALGTFSMSRAAFAELRRSGGGVVINISATLHYGATWYQAHASAAKAAIDSLTRSLALEWGAFGIRVAGVAPGPIGDTAGMSKLVRANSLRSASRYLSGISGRSGTLRWHASTWRAPPEGLSAVKP</sequence>
<protein>
    <recommendedName>
        <fullName evidence="3">2,4-dienoyl-CoA reductase [(3E)-enoyl-CoA-producing]</fullName>
        <ecNumber evidence="3">1.3.1.124</ecNumber>
    </recommendedName>
</protein>
<evidence type="ECO:0000256" key="6">
    <source>
        <dbReference type="RuleBase" id="RU000363"/>
    </source>
</evidence>
<dbReference type="PANTHER" id="PTHR43296:SF2">
    <property type="entry name" value="PEROXISOMAL 2,4-DIENOYL-COA REDUCTASE [(3E)-ENOYL-COA-PRODUCING]"/>
    <property type="match status" value="1"/>
</dbReference>
<dbReference type="GO" id="GO:0008670">
    <property type="term" value="F:2,4-dienoyl-CoA reductase (NADPH) activity"/>
    <property type="evidence" value="ECO:0007669"/>
    <property type="project" value="InterPro"/>
</dbReference>
<dbReference type="InterPro" id="IPR045017">
    <property type="entry name" value="DECR2-like"/>
</dbReference>
<keyword evidence="1" id="KW-0521">NADP</keyword>
<proteinExistence type="inferred from homology"/>
<dbReference type="AlphaFoldDB" id="A0A061SLR5"/>
<name>A0A061SLR5_9CHLO</name>
<keyword evidence="2" id="KW-0560">Oxidoreductase</keyword>
<dbReference type="EC" id="1.3.1.124" evidence="3"/>
<dbReference type="Pfam" id="PF00106">
    <property type="entry name" value="adh_short"/>
    <property type="match status" value="1"/>
</dbReference>
<dbReference type="PRINTS" id="PR00081">
    <property type="entry name" value="GDHRDH"/>
</dbReference>
<dbReference type="Gene3D" id="3.40.50.720">
    <property type="entry name" value="NAD(P)-binding Rossmann-like Domain"/>
    <property type="match status" value="1"/>
</dbReference>
<evidence type="ECO:0000256" key="4">
    <source>
        <dbReference type="ARBA" id="ARBA00048009"/>
    </source>
</evidence>
<accession>A0A061SLR5</accession>
<dbReference type="GO" id="GO:0005777">
    <property type="term" value="C:peroxisome"/>
    <property type="evidence" value="ECO:0007669"/>
    <property type="project" value="TreeGrafter"/>
</dbReference>
<comment type="catalytic activity">
    <reaction evidence="4">
        <text>a (2E,4E)-dienoyl-CoA + NADPH + H(+) = a 4,5-saturated-(3E)-enoyl-CoA + NADP(+)</text>
        <dbReference type="Rhea" id="RHEA:45912"/>
        <dbReference type="ChEBI" id="CHEBI:15378"/>
        <dbReference type="ChEBI" id="CHEBI:57783"/>
        <dbReference type="ChEBI" id="CHEBI:58349"/>
        <dbReference type="ChEBI" id="CHEBI:85101"/>
        <dbReference type="ChEBI" id="CHEBI:85493"/>
        <dbReference type="EC" id="1.3.1.124"/>
    </reaction>
</comment>
<dbReference type="GO" id="GO:0009062">
    <property type="term" value="P:fatty acid catabolic process"/>
    <property type="evidence" value="ECO:0007669"/>
    <property type="project" value="InterPro"/>
</dbReference>
<reference evidence="7" key="1">
    <citation type="submission" date="2014-05" db="EMBL/GenBank/DDBJ databases">
        <title>The transcriptome of the halophilic microalga Tetraselmis sp. GSL018 isolated from the Great Salt Lake, Utah.</title>
        <authorList>
            <person name="Jinkerson R.E."/>
            <person name="D'Adamo S."/>
            <person name="Posewitz M.C."/>
        </authorList>
    </citation>
    <scope>NUCLEOTIDE SEQUENCE</scope>
    <source>
        <strain evidence="7">GSL018</strain>
    </source>
</reference>
<dbReference type="PRINTS" id="PR00080">
    <property type="entry name" value="SDRFAMILY"/>
</dbReference>
<evidence type="ECO:0000256" key="3">
    <source>
        <dbReference type="ARBA" id="ARBA00026117"/>
    </source>
</evidence>
<dbReference type="SUPFAM" id="SSF51735">
    <property type="entry name" value="NAD(P)-binding Rossmann-fold domains"/>
    <property type="match status" value="1"/>
</dbReference>
<comment type="similarity">
    <text evidence="6">Belongs to the short-chain dehydrogenases/reductases (SDR) family.</text>
</comment>
<evidence type="ECO:0000256" key="2">
    <source>
        <dbReference type="ARBA" id="ARBA00023002"/>
    </source>
</evidence>
<dbReference type="PANTHER" id="PTHR43296">
    <property type="entry name" value="PEROXISOMAL 2,4-DIENOYL-COA REDUCTASE"/>
    <property type="match status" value="1"/>
</dbReference>
<evidence type="ECO:0000256" key="1">
    <source>
        <dbReference type="ARBA" id="ARBA00022857"/>
    </source>
</evidence>
<comment type="catalytic activity">
    <reaction evidence="5">
        <text>a (2E,4Z)-dienoyl-CoA + NADPH + H(+) = a 4,5-saturated-(3E)-enoyl-CoA + NADP(+)</text>
        <dbReference type="Rhea" id="RHEA:61892"/>
        <dbReference type="ChEBI" id="CHEBI:15378"/>
        <dbReference type="ChEBI" id="CHEBI:57783"/>
        <dbReference type="ChEBI" id="CHEBI:58349"/>
        <dbReference type="ChEBI" id="CHEBI:85099"/>
        <dbReference type="ChEBI" id="CHEBI:85493"/>
        <dbReference type="EC" id="1.3.1.124"/>
    </reaction>
</comment>